<evidence type="ECO:0008006" key="3">
    <source>
        <dbReference type="Google" id="ProtNLM"/>
    </source>
</evidence>
<organism evidence="1 2">
    <name type="scientific">Thalictrum thalictroides</name>
    <name type="common">Rue-anemone</name>
    <name type="synonym">Anemone thalictroides</name>
    <dbReference type="NCBI Taxonomy" id="46969"/>
    <lineage>
        <taxon>Eukaryota</taxon>
        <taxon>Viridiplantae</taxon>
        <taxon>Streptophyta</taxon>
        <taxon>Embryophyta</taxon>
        <taxon>Tracheophyta</taxon>
        <taxon>Spermatophyta</taxon>
        <taxon>Magnoliopsida</taxon>
        <taxon>Ranunculales</taxon>
        <taxon>Ranunculaceae</taxon>
        <taxon>Thalictroideae</taxon>
        <taxon>Thalictrum</taxon>
    </lineage>
</organism>
<sequence>MEHIDFRPECIIESVLYNGVFKWSQWHVDLTNISKPNAAICYDARSNLMLQNSNVDEFVMYTDAAFDVCCNRGAAGMVGLWKDAKLKISGYRRFKAKEAEEAELLAVEDAMELAKAKGYDR</sequence>
<dbReference type="EMBL" id="JABWDY010036742">
    <property type="protein sequence ID" value="KAF5180972.1"/>
    <property type="molecule type" value="Genomic_DNA"/>
</dbReference>
<feature type="non-terminal residue" evidence="1">
    <location>
        <position position="121"/>
    </location>
</feature>
<keyword evidence="2" id="KW-1185">Reference proteome</keyword>
<evidence type="ECO:0000313" key="2">
    <source>
        <dbReference type="Proteomes" id="UP000554482"/>
    </source>
</evidence>
<evidence type="ECO:0000313" key="1">
    <source>
        <dbReference type="EMBL" id="KAF5180972.1"/>
    </source>
</evidence>
<protein>
    <recommendedName>
        <fullName evidence="3">RNase H type-1 domain-containing protein</fullName>
    </recommendedName>
</protein>
<dbReference type="AlphaFoldDB" id="A0A7J6V9B6"/>
<accession>A0A7J6V9B6</accession>
<dbReference type="Proteomes" id="UP000554482">
    <property type="component" value="Unassembled WGS sequence"/>
</dbReference>
<reference evidence="1 2" key="1">
    <citation type="submission" date="2020-06" db="EMBL/GenBank/DDBJ databases">
        <title>Transcriptomic and genomic resources for Thalictrum thalictroides and T. hernandezii: Facilitating candidate gene discovery in an emerging model plant lineage.</title>
        <authorList>
            <person name="Arias T."/>
            <person name="Riano-Pachon D.M."/>
            <person name="Di Stilio V.S."/>
        </authorList>
    </citation>
    <scope>NUCLEOTIDE SEQUENCE [LARGE SCALE GENOMIC DNA]</scope>
    <source>
        <strain evidence="2">cv. WT478/WT964</strain>
        <tissue evidence="1">Leaves</tissue>
    </source>
</reference>
<proteinExistence type="predicted"/>
<gene>
    <name evidence="1" type="ORF">FRX31_029441</name>
</gene>
<comment type="caution">
    <text evidence="1">The sequence shown here is derived from an EMBL/GenBank/DDBJ whole genome shotgun (WGS) entry which is preliminary data.</text>
</comment>
<name>A0A7J6V9B6_THATH</name>